<dbReference type="PROSITE" id="PS50158">
    <property type="entry name" value="ZF_CCHC"/>
    <property type="match status" value="1"/>
</dbReference>
<evidence type="ECO:0000256" key="1">
    <source>
        <dbReference type="PROSITE-ProRule" id="PRU00047"/>
    </source>
</evidence>
<organism evidence="5 6">
    <name type="scientific">Tanacetum coccineum</name>
    <dbReference type="NCBI Taxonomy" id="301880"/>
    <lineage>
        <taxon>Eukaryota</taxon>
        <taxon>Viridiplantae</taxon>
        <taxon>Streptophyta</taxon>
        <taxon>Embryophyta</taxon>
        <taxon>Tracheophyta</taxon>
        <taxon>Spermatophyta</taxon>
        <taxon>Magnoliopsida</taxon>
        <taxon>eudicotyledons</taxon>
        <taxon>Gunneridae</taxon>
        <taxon>Pentapetalae</taxon>
        <taxon>asterids</taxon>
        <taxon>campanulids</taxon>
        <taxon>Asterales</taxon>
        <taxon>Asteraceae</taxon>
        <taxon>Asteroideae</taxon>
        <taxon>Anthemideae</taxon>
        <taxon>Anthemidinae</taxon>
        <taxon>Tanacetum</taxon>
    </lineage>
</organism>
<keyword evidence="1" id="KW-0479">Metal-binding</keyword>
<dbReference type="InterPro" id="IPR036875">
    <property type="entry name" value="Znf_CCHC_sf"/>
</dbReference>
<feature type="coiled-coil region" evidence="2">
    <location>
        <begin position="499"/>
        <end position="533"/>
    </location>
</feature>
<name>A0ABQ4XVF6_9ASTR</name>
<keyword evidence="6" id="KW-1185">Reference proteome</keyword>
<evidence type="ECO:0000313" key="5">
    <source>
        <dbReference type="EMBL" id="GJS69409.1"/>
    </source>
</evidence>
<keyword evidence="1" id="KW-0863">Zinc-finger</keyword>
<feature type="region of interest" description="Disordered" evidence="3">
    <location>
        <begin position="430"/>
        <end position="450"/>
    </location>
</feature>
<dbReference type="SUPFAM" id="SSF57756">
    <property type="entry name" value="Retrovirus zinc finger-like domains"/>
    <property type="match status" value="1"/>
</dbReference>
<reference evidence="5" key="2">
    <citation type="submission" date="2022-01" db="EMBL/GenBank/DDBJ databases">
        <authorList>
            <person name="Yamashiro T."/>
            <person name="Shiraishi A."/>
            <person name="Satake H."/>
            <person name="Nakayama K."/>
        </authorList>
    </citation>
    <scope>NUCLEOTIDE SEQUENCE</scope>
</reference>
<dbReference type="Proteomes" id="UP001151760">
    <property type="component" value="Unassembled WGS sequence"/>
</dbReference>
<keyword evidence="2" id="KW-0175">Coiled coil</keyword>
<dbReference type="InterPro" id="IPR001878">
    <property type="entry name" value="Znf_CCHC"/>
</dbReference>
<proteinExistence type="predicted"/>
<sequence length="620" mass="69907">MDVPFENFGVTNLVPYDVLEGEDVDVINSGGFDSDPGNDNETSNYKRRRLVELNREMEGFDNDDDVLGVLSLDSRDYVVELQSINPNTIVKIAVERNTNPSLPTRVFYRIYVCLGALKLGFRACGREMFSLDSAFMKGLFPGQVLQAVGLNSNNGIYTLAYALVKLKVLPPRTAEEILARERERKPRTTLLMALPEDHLAKFHKMTDAKETWEAIKSRFGGNDESMKMQKYILKQQFEGFSVSNSEGLYKGYDRFQSLLSQLEIHGAGVSAEDANQKFLRSLPSAWSQVSLIMRTKPGVDSLSFDDLYNNLRVFENDVKGSTASSSSTQNVAFVSENTSSTNDVSTAYGVSNPSDLEQLDEFDLEEMDLKWQVAMISMRMKKFYKKTGRKLQFDAKEPVGFDKTKVECYNCHKTGHFAKKCKTNGYQDSKRRDAWNSGNKDGRISGKQEDSKALVTIDREGVDWTSHSEEEEDYALMACKSSGSDTEVQSCSNECVASYNKLKKLYDEQREQLSDASIEIKAYTQALKKVEAQLVAHQQGQLCQMSANDKFGLGCGDHIYDGILSYENEVLQSVFMNKESDFENQPLYDRFVTTEGMHAVPPPMTGNYMPSRPDIEIDYL</sequence>
<feature type="domain" description="CCHC-type" evidence="4">
    <location>
        <begin position="408"/>
        <end position="422"/>
    </location>
</feature>
<evidence type="ECO:0000313" key="6">
    <source>
        <dbReference type="Proteomes" id="UP001151760"/>
    </source>
</evidence>
<reference evidence="5" key="1">
    <citation type="journal article" date="2022" name="Int. J. Mol. Sci.">
        <title>Draft Genome of Tanacetum Coccineum: Genomic Comparison of Closely Related Tanacetum-Family Plants.</title>
        <authorList>
            <person name="Yamashiro T."/>
            <person name="Shiraishi A."/>
            <person name="Nakayama K."/>
            <person name="Satake H."/>
        </authorList>
    </citation>
    <scope>NUCLEOTIDE SEQUENCE</scope>
</reference>
<keyword evidence="1" id="KW-0862">Zinc</keyword>
<evidence type="ECO:0000256" key="2">
    <source>
        <dbReference type="SAM" id="Coils"/>
    </source>
</evidence>
<dbReference type="EMBL" id="BQNB010009860">
    <property type="protein sequence ID" value="GJS69409.1"/>
    <property type="molecule type" value="Genomic_DNA"/>
</dbReference>
<comment type="caution">
    <text evidence="5">The sequence shown here is derived from an EMBL/GenBank/DDBJ whole genome shotgun (WGS) entry which is preliminary data.</text>
</comment>
<gene>
    <name evidence="5" type="ORF">Tco_0702250</name>
</gene>
<evidence type="ECO:0000256" key="3">
    <source>
        <dbReference type="SAM" id="MobiDB-lite"/>
    </source>
</evidence>
<accession>A0ABQ4XVF6</accession>
<dbReference type="PANTHER" id="PTHR31973:SF190">
    <property type="entry name" value="MULE TRANSPOSASE DOMAIN-CONTAINING PROTEIN"/>
    <property type="match status" value="1"/>
</dbReference>
<dbReference type="SMART" id="SM00343">
    <property type="entry name" value="ZnF_C2HC"/>
    <property type="match status" value="1"/>
</dbReference>
<protein>
    <submittedName>
        <fullName evidence="5">Ribonuclease H-like domain-containing protein</fullName>
    </submittedName>
</protein>
<dbReference type="Pfam" id="PF14223">
    <property type="entry name" value="Retrotran_gag_2"/>
    <property type="match status" value="1"/>
</dbReference>
<dbReference type="Gene3D" id="4.10.60.10">
    <property type="entry name" value="Zinc finger, CCHC-type"/>
    <property type="match status" value="1"/>
</dbReference>
<evidence type="ECO:0000259" key="4">
    <source>
        <dbReference type="PROSITE" id="PS50158"/>
    </source>
</evidence>
<dbReference type="PANTHER" id="PTHR31973">
    <property type="entry name" value="POLYPROTEIN, PUTATIVE-RELATED"/>
    <property type="match status" value="1"/>
</dbReference>